<dbReference type="Proteomes" id="UP000006701">
    <property type="component" value="Unassembled WGS sequence"/>
</dbReference>
<proteinExistence type="predicted"/>
<dbReference type="KEGG" id="act:ACLA_003990"/>
<organism evidence="3 4">
    <name type="scientific">Aspergillus clavatus (strain ATCC 1007 / CBS 513.65 / DSM 816 / NCTC 3887 / NRRL 1 / QM 1276 / 107)</name>
    <dbReference type="NCBI Taxonomy" id="344612"/>
    <lineage>
        <taxon>Eukaryota</taxon>
        <taxon>Fungi</taxon>
        <taxon>Dikarya</taxon>
        <taxon>Ascomycota</taxon>
        <taxon>Pezizomycotina</taxon>
        <taxon>Eurotiomycetes</taxon>
        <taxon>Eurotiomycetidae</taxon>
        <taxon>Eurotiales</taxon>
        <taxon>Aspergillaceae</taxon>
        <taxon>Aspergillus</taxon>
        <taxon>Aspergillus subgen. Fumigati</taxon>
    </lineage>
</organism>
<sequence>MPVPSDAGCSTHSSIGDGTKSVGFDLPTRSLGSGDPGDGDHLLSLYYRYFYTAHPCVLPQFALRQYAASDGGAVEPLCTVLRFIGSLHNASVSSSPLKEKAEGELAAIRRSSRTVTGFDVQAVLLYSIAVYWCDETKKGLGMLDLAIQLALDLGMNRSDYAVQNGRHDPSLEESWRRTWWQIYITDAHIAGSTHTYPFRTTGIHMTVSLPCEEEEYESGNIPPASTLEEYDMREFADENTRGFSSFAELVGLTRSLDLALAPRKDLDIKNVTAVSANVDATVASWTSLLPPSKKTVFRPDGTLDEVLFKANAILHTWIVDLHRQLSTLAYSTIEAVSYCAPPAPPDSLRGCNTPECQLHTRRVLHAIEQFESLLTLPANIAGHTPFIICMVANVAIAHLSACRYVFQGQELQLNRERIRVTMGVLKTLGVYWPLGKRTYQEISVVAREILSLDRPSQSPPMIDEPVHRPTELIEDMPAFIPEFAVESNSDFCNLFDLDFHEAAMRDAWAQDIAVA</sequence>
<dbReference type="PANTHER" id="PTHR47431">
    <property type="entry name" value="ZN(II)2CYS6 TRANSCRIPTION FACTOR (EUROFUNG)-RELATED"/>
    <property type="match status" value="1"/>
</dbReference>
<dbReference type="SMART" id="SM00906">
    <property type="entry name" value="Fungal_trans"/>
    <property type="match status" value="1"/>
</dbReference>
<dbReference type="CDD" id="cd12148">
    <property type="entry name" value="fungal_TF_MHR"/>
    <property type="match status" value="1"/>
</dbReference>
<dbReference type="OMA" id="PGHNIND"/>
<dbReference type="AlphaFoldDB" id="A1C5L8"/>
<dbReference type="GO" id="GO:0008270">
    <property type="term" value="F:zinc ion binding"/>
    <property type="evidence" value="ECO:0007669"/>
    <property type="project" value="InterPro"/>
</dbReference>
<dbReference type="HOGENOM" id="CLU_015502_4_1_1"/>
<reference evidence="3 4" key="1">
    <citation type="journal article" date="2008" name="PLoS Genet.">
        <title>Genomic islands in the pathogenic filamentous fungus Aspergillus fumigatus.</title>
        <authorList>
            <person name="Fedorova N.D."/>
            <person name="Khaldi N."/>
            <person name="Joardar V.S."/>
            <person name="Maiti R."/>
            <person name="Amedeo P."/>
            <person name="Anderson M.J."/>
            <person name="Crabtree J."/>
            <person name="Silva J.C."/>
            <person name="Badger J.H."/>
            <person name="Albarraq A."/>
            <person name="Angiuoli S."/>
            <person name="Bussey H."/>
            <person name="Bowyer P."/>
            <person name="Cotty P.J."/>
            <person name="Dyer P.S."/>
            <person name="Egan A."/>
            <person name="Galens K."/>
            <person name="Fraser-Liggett C.M."/>
            <person name="Haas B.J."/>
            <person name="Inman J.M."/>
            <person name="Kent R."/>
            <person name="Lemieux S."/>
            <person name="Malavazi I."/>
            <person name="Orvis J."/>
            <person name="Roemer T."/>
            <person name="Ronning C.M."/>
            <person name="Sundaram J.P."/>
            <person name="Sutton G."/>
            <person name="Turner G."/>
            <person name="Venter J.C."/>
            <person name="White O.R."/>
            <person name="Whitty B.R."/>
            <person name="Youngman P."/>
            <person name="Wolfe K.H."/>
            <person name="Goldman G.H."/>
            <person name="Wortman J.R."/>
            <person name="Jiang B."/>
            <person name="Denning D.W."/>
            <person name="Nierman W.C."/>
        </authorList>
    </citation>
    <scope>NUCLEOTIDE SEQUENCE [LARGE SCALE GENOMIC DNA]</scope>
    <source>
        <strain evidence="4">ATCC 1007 / CBS 513.65 / DSM 816 / NCTC 3887 / NRRL 1</strain>
    </source>
</reference>
<keyword evidence="4" id="KW-1185">Reference proteome</keyword>
<evidence type="ECO:0000313" key="4">
    <source>
        <dbReference type="Proteomes" id="UP000006701"/>
    </source>
</evidence>
<feature type="domain" description="Xylanolytic transcriptional activator regulatory" evidence="2">
    <location>
        <begin position="139"/>
        <end position="216"/>
    </location>
</feature>
<name>A1C5L8_ASPCL</name>
<dbReference type="VEuPathDB" id="FungiDB:ACLA_003990"/>
<protein>
    <submittedName>
        <fullName evidence="3">Fungal specific transcription factor domain protein</fullName>
    </submittedName>
</protein>
<accession>A1C5L8</accession>
<dbReference type="InterPro" id="IPR007219">
    <property type="entry name" value="XnlR_reg_dom"/>
</dbReference>
<evidence type="ECO:0000313" key="3">
    <source>
        <dbReference type="EMBL" id="EAW14986.1"/>
    </source>
</evidence>
<dbReference type="GeneID" id="4708367"/>
<dbReference type="Pfam" id="PF04082">
    <property type="entry name" value="Fungal_trans"/>
    <property type="match status" value="1"/>
</dbReference>
<gene>
    <name evidence="3" type="ORF">ACLA_003990</name>
</gene>
<dbReference type="GO" id="GO:0006351">
    <property type="term" value="P:DNA-templated transcription"/>
    <property type="evidence" value="ECO:0007669"/>
    <property type="project" value="InterPro"/>
</dbReference>
<dbReference type="RefSeq" id="XP_001276412.1">
    <property type="nucleotide sequence ID" value="XM_001276411.1"/>
</dbReference>
<evidence type="ECO:0000256" key="1">
    <source>
        <dbReference type="ARBA" id="ARBA00023242"/>
    </source>
</evidence>
<dbReference type="PANTHER" id="PTHR47431:SF4">
    <property type="entry name" value="ZN(II)2CYS6 TRANSCRIPTION FACTOR (EUROFUNG)"/>
    <property type="match status" value="1"/>
</dbReference>
<keyword evidence="1" id="KW-0539">Nucleus</keyword>
<evidence type="ECO:0000259" key="2">
    <source>
        <dbReference type="SMART" id="SM00906"/>
    </source>
</evidence>
<dbReference type="eggNOG" id="ENOG502RF8N">
    <property type="taxonomic scope" value="Eukaryota"/>
</dbReference>
<dbReference type="OrthoDB" id="2399539at2759"/>
<dbReference type="EMBL" id="DS027004">
    <property type="protein sequence ID" value="EAW14986.1"/>
    <property type="molecule type" value="Genomic_DNA"/>
</dbReference>
<dbReference type="GO" id="GO:0003677">
    <property type="term" value="F:DNA binding"/>
    <property type="evidence" value="ECO:0007669"/>
    <property type="project" value="InterPro"/>
</dbReference>